<feature type="active site" evidence="12">
    <location>
        <position position="139"/>
    </location>
</feature>
<dbReference type="InterPro" id="IPR003903">
    <property type="entry name" value="UIM_dom"/>
</dbReference>
<dbReference type="STRING" id="6210.W6U3C7"/>
<evidence type="ECO:0000256" key="2">
    <source>
        <dbReference type="ARBA" id="ARBA00004123"/>
    </source>
</evidence>
<keyword evidence="7" id="KW-0788">Thiol protease</keyword>
<dbReference type="Gene3D" id="6.10.140.100">
    <property type="match status" value="1"/>
</dbReference>
<evidence type="ECO:0000259" key="13">
    <source>
        <dbReference type="PROSITE" id="PS50957"/>
    </source>
</evidence>
<evidence type="ECO:0000256" key="9">
    <source>
        <dbReference type="ARBA" id="ARBA00023163"/>
    </source>
</evidence>
<dbReference type="InterPro" id="IPR033865">
    <property type="entry name" value="Ataxin-3"/>
</dbReference>
<evidence type="ECO:0000256" key="11">
    <source>
        <dbReference type="PIRSR" id="PIRSR633865-1"/>
    </source>
</evidence>
<dbReference type="Gene3D" id="1.10.287.10">
    <property type="entry name" value="S15/NS1, RNA-binding"/>
    <property type="match status" value="1"/>
</dbReference>
<gene>
    <name evidence="14" type="ORF">EGR_09510</name>
</gene>
<dbReference type="Pfam" id="PF02099">
    <property type="entry name" value="Josephin"/>
    <property type="match status" value="1"/>
</dbReference>
<evidence type="ECO:0000256" key="5">
    <source>
        <dbReference type="ARBA" id="ARBA00022786"/>
    </source>
</evidence>
<dbReference type="GO" id="GO:0004843">
    <property type="term" value="F:cysteine-type deubiquitinase activity"/>
    <property type="evidence" value="ECO:0007669"/>
    <property type="project" value="UniProtKB-EC"/>
</dbReference>
<keyword evidence="6 12" id="KW-0378">Hydrolase</keyword>
<organism evidence="14 15">
    <name type="scientific">Echinococcus granulosus</name>
    <name type="common">Hydatid tapeworm</name>
    <dbReference type="NCBI Taxonomy" id="6210"/>
    <lineage>
        <taxon>Eukaryota</taxon>
        <taxon>Metazoa</taxon>
        <taxon>Spiralia</taxon>
        <taxon>Lophotrochozoa</taxon>
        <taxon>Platyhelminthes</taxon>
        <taxon>Cestoda</taxon>
        <taxon>Eucestoda</taxon>
        <taxon>Cyclophyllidea</taxon>
        <taxon>Taeniidae</taxon>
        <taxon>Echinococcus</taxon>
        <taxon>Echinococcus granulosus group</taxon>
    </lineage>
</organism>
<dbReference type="RefSeq" id="XP_024346811.1">
    <property type="nucleotide sequence ID" value="XM_024498759.1"/>
</dbReference>
<keyword evidence="4" id="KW-0645">Protease</keyword>
<feature type="active site" evidence="12">
    <location>
        <position position="43"/>
    </location>
</feature>
<keyword evidence="10" id="KW-0539">Nucleus</keyword>
<evidence type="ECO:0000313" key="14">
    <source>
        <dbReference type="EMBL" id="EUB55615.1"/>
    </source>
</evidence>
<proteinExistence type="predicted"/>
<keyword evidence="5" id="KW-0833">Ubl conjugation pathway</keyword>
<keyword evidence="15" id="KW-1185">Reference proteome</keyword>
<comment type="caution">
    <text evidence="14">The sequence shown here is derived from an EMBL/GenBank/DDBJ whole genome shotgun (WGS) entry which is preliminary data.</text>
</comment>
<feature type="active site" evidence="11 12">
    <location>
        <position position="154"/>
    </location>
</feature>
<dbReference type="KEGG" id="egl:EGR_09510"/>
<dbReference type="PRINTS" id="PR01233">
    <property type="entry name" value="JOSEPHIN"/>
</dbReference>
<evidence type="ECO:0000256" key="12">
    <source>
        <dbReference type="PROSITE-ProRule" id="PRU00331"/>
    </source>
</evidence>
<evidence type="ECO:0000256" key="1">
    <source>
        <dbReference type="ARBA" id="ARBA00000707"/>
    </source>
</evidence>
<evidence type="ECO:0000256" key="3">
    <source>
        <dbReference type="ARBA" id="ARBA00012759"/>
    </source>
</evidence>
<feature type="active site" description="Proton acceptor" evidence="11">
    <location>
        <position position="139"/>
    </location>
</feature>
<dbReference type="PANTHER" id="PTHR14159:SF0">
    <property type="entry name" value="ATAXIN-3-RELATED"/>
    <property type="match status" value="1"/>
</dbReference>
<keyword evidence="8" id="KW-0805">Transcription regulation</keyword>
<evidence type="ECO:0000256" key="7">
    <source>
        <dbReference type="ARBA" id="ARBA00022807"/>
    </source>
</evidence>
<evidence type="ECO:0000313" key="15">
    <source>
        <dbReference type="Proteomes" id="UP000019149"/>
    </source>
</evidence>
<dbReference type="SMART" id="SM00726">
    <property type="entry name" value="UIM"/>
    <property type="match status" value="3"/>
</dbReference>
<dbReference type="Proteomes" id="UP000019149">
    <property type="component" value="Unassembled WGS sequence"/>
</dbReference>
<reference evidence="14 15" key="1">
    <citation type="journal article" date="2013" name="Nat. Genet.">
        <title>The genome of the hydatid tapeworm Echinococcus granulosus.</title>
        <authorList>
            <person name="Zheng H."/>
            <person name="Zhang W."/>
            <person name="Zhang L."/>
            <person name="Zhang Z."/>
            <person name="Li J."/>
            <person name="Lu G."/>
            <person name="Zhu Y."/>
            <person name="Wang Y."/>
            <person name="Huang Y."/>
            <person name="Liu J."/>
            <person name="Kang H."/>
            <person name="Chen J."/>
            <person name="Wang L."/>
            <person name="Chen A."/>
            <person name="Yu S."/>
            <person name="Gao Z."/>
            <person name="Jin L."/>
            <person name="Gu W."/>
            <person name="Wang Z."/>
            <person name="Zhao L."/>
            <person name="Shi B."/>
            <person name="Wen H."/>
            <person name="Lin R."/>
            <person name="Jones M.K."/>
            <person name="Brejova B."/>
            <person name="Vinar T."/>
            <person name="Zhao G."/>
            <person name="McManus D.P."/>
            <person name="Chen Z."/>
            <person name="Zhou Y."/>
            <person name="Wang S."/>
        </authorList>
    </citation>
    <scope>NUCLEOTIDE SEQUENCE [LARGE SCALE GENOMIC DNA]</scope>
</reference>
<dbReference type="CTD" id="36345225"/>
<dbReference type="OMA" id="TARAYIC"/>
<feature type="active site" description="Nucleophile" evidence="11">
    <location>
        <position position="43"/>
    </location>
</feature>
<evidence type="ECO:0000256" key="8">
    <source>
        <dbReference type="ARBA" id="ARBA00023015"/>
    </source>
</evidence>
<sequence length="317" mass="36090">MLSTNGYAEEPSVVRLLQHLGCAADVVPLNEITWRKFTMSEFCAQHCLNSLLQGPYFTVESLAEIAHNLDDRERRARNSMQSDCLNTDETGNFSVQVIAMALQNLGLELVPYMRKSEEAEAARADPTSQRAFICHFDMHWLAIRRLGHQWFDLNSLHSQPRLISNTYLSIYLAQLNSERYSIWFVTGHLPECEADQYLMLYPISETYLTQPGHSSGSNETEKDADLQKALALSLQDDFNDISLQSVLAETKREAEDLEMQRALRISAQESHGCVNDNNSTRGYIPSHLRTLEDIGRSEEDRDLQEAIRLSLQFQDGN</sequence>
<protein>
    <recommendedName>
        <fullName evidence="3">ubiquitinyl hydrolase 1</fullName>
        <ecNumber evidence="3">3.4.19.12</ecNumber>
    </recommendedName>
</protein>
<dbReference type="Pfam" id="PF02809">
    <property type="entry name" value="UIM"/>
    <property type="match status" value="3"/>
</dbReference>
<dbReference type="AlphaFoldDB" id="W6U3C7"/>
<accession>W6U3C7</accession>
<evidence type="ECO:0000256" key="4">
    <source>
        <dbReference type="ARBA" id="ARBA00022670"/>
    </source>
</evidence>
<comment type="catalytic activity">
    <reaction evidence="1">
        <text>Thiol-dependent hydrolysis of ester, thioester, amide, peptide and isopeptide bonds formed by the C-terminal Gly of ubiquitin (a 76-residue protein attached to proteins as an intracellular targeting signal).</text>
        <dbReference type="EC" id="3.4.19.12"/>
    </reaction>
</comment>
<dbReference type="GO" id="GO:0016579">
    <property type="term" value="P:protein deubiquitination"/>
    <property type="evidence" value="ECO:0007669"/>
    <property type="project" value="InterPro"/>
</dbReference>
<dbReference type="GO" id="GO:0005634">
    <property type="term" value="C:nucleus"/>
    <property type="evidence" value="ECO:0007669"/>
    <property type="project" value="UniProtKB-SubCell"/>
</dbReference>
<dbReference type="InterPro" id="IPR006155">
    <property type="entry name" value="Josephin"/>
</dbReference>
<evidence type="ECO:0000256" key="6">
    <source>
        <dbReference type="ARBA" id="ARBA00022801"/>
    </source>
</evidence>
<feature type="domain" description="Josephin" evidence="13">
    <location>
        <begin position="30"/>
        <end position="200"/>
    </location>
</feature>
<dbReference type="PROSITE" id="PS50957">
    <property type="entry name" value="JOSEPHIN"/>
    <property type="match status" value="1"/>
</dbReference>
<comment type="subcellular location">
    <subcellularLocation>
        <location evidence="2">Nucleus</location>
    </subcellularLocation>
</comment>
<evidence type="ECO:0000256" key="10">
    <source>
        <dbReference type="ARBA" id="ARBA00023242"/>
    </source>
</evidence>
<dbReference type="GeneID" id="36345225"/>
<dbReference type="EMBL" id="APAU02000151">
    <property type="protein sequence ID" value="EUB55615.1"/>
    <property type="molecule type" value="Genomic_DNA"/>
</dbReference>
<dbReference type="SMART" id="SM01246">
    <property type="entry name" value="Josephin"/>
    <property type="match status" value="1"/>
</dbReference>
<name>W6U3C7_ECHGR</name>
<dbReference type="OrthoDB" id="10063692at2759"/>
<dbReference type="GO" id="GO:0006508">
    <property type="term" value="P:proteolysis"/>
    <property type="evidence" value="ECO:0007669"/>
    <property type="project" value="UniProtKB-KW"/>
</dbReference>
<keyword evidence="9" id="KW-0804">Transcription</keyword>
<dbReference type="Gene3D" id="3.90.70.40">
    <property type="match status" value="1"/>
</dbReference>
<dbReference type="PANTHER" id="PTHR14159">
    <property type="entry name" value="ATAXIN-3-RELATED"/>
    <property type="match status" value="1"/>
</dbReference>
<dbReference type="EC" id="3.4.19.12" evidence="3"/>